<dbReference type="EMBL" id="BOVK01000082">
    <property type="protein sequence ID" value="GIQ71356.1"/>
    <property type="molecule type" value="Genomic_DNA"/>
</dbReference>
<sequence length="386" mass="44094">MTRYWLPVLVLVLIVSSVGTYYIRGTASHLPQFVLVPQQGEAKEAEGVTIRGMYSYPRISPAVTIGLKGSKYVSEQSLLESMEPYSWSSGEIRQLAKNHRQFMRGKRADQAFYQDDRLLVYVGLKEDRAYGAWRYWFEVSILDKQEQQTTKYEVSISDLNMYAFYHIEDVQVIGEELAILMNGYRSSGEEREYRRYNLGISDGAMLSSEAVSFPGQTSENVRKVYESNVTKAAQYYVFYTLADEGYVPAQLMRYELRTGEMETLQSPVIDEFLEFQSSDDYVNMTTDGDILYMTLYGEQEVRVLEYNLADDQVVIRPFEVKGAKLSYIDRDRMYLLSQADPASPASFIIVQLSSGELLFEGTIEGKSAKHADQIQGLEFYGFAIQG</sequence>
<organism evidence="1 2">
    <name type="scientific">Xylanibacillus composti</name>
    <dbReference type="NCBI Taxonomy" id="1572762"/>
    <lineage>
        <taxon>Bacteria</taxon>
        <taxon>Bacillati</taxon>
        <taxon>Bacillota</taxon>
        <taxon>Bacilli</taxon>
        <taxon>Bacillales</taxon>
        <taxon>Paenibacillaceae</taxon>
        <taxon>Xylanibacillus</taxon>
    </lineage>
</organism>
<proteinExistence type="predicted"/>
<accession>A0A8J4H7T4</accession>
<dbReference type="AlphaFoldDB" id="A0A8J4H7T4"/>
<keyword evidence="2" id="KW-1185">Reference proteome</keyword>
<dbReference type="RefSeq" id="WP_213414150.1">
    <property type="nucleotide sequence ID" value="NZ_BOVK01000082.1"/>
</dbReference>
<evidence type="ECO:0000313" key="2">
    <source>
        <dbReference type="Proteomes" id="UP000677918"/>
    </source>
</evidence>
<name>A0A8J4H7T4_9BACL</name>
<protein>
    <submittedName>
        <fullName evidence="1">Uncharacterized protein</fullName>
    </submittedName>
</protein>
<reference evidence="1" key="1">
    <citation type="submission" date="2021-04" db="EMBL/GenBank/DDBJ databases">
        <title>Draft genome sequence of Xylanibacillus composti strain K13.</title>
        <authorList>
            <person name="Uke A."/>
            <person name="Chhe C."/>
            <person name="Baramee S."/>
            <person name="Kosugi A."/>
        </authorList>
    </citation>
    <scope>NUCLEOTIDE SEQUENCE</scope>
    <source>
        <strain evidence="1">K13</strain>
    </source>
</reference>
<comment type="caution">
    <text evidence="1">The sequence shown here is derived from an EMBL/GenBank/DDBJ whole genome shotgun (WGS) entry which is preliminary data.</text>
</comment>
<evidence type="ECO:0000313" key="1">
    <source>
        <dbReference type="EMBL" id="GIQ71356.1"/>
    </source>
</evidence>
<gene>
    <name evidence="1" type="ORF">XYCOK13_41800</name>
</gene>
<dbReference type="Proteomes" id="UP000677918">
    <property type="component" value="Unassembled WGS sequence"/>
</dbReference>